<dbReference type="InterPro" id="IPR027417">
    <property type="entry name" value="P-loop_NTPase"/>
</dbReference>
<comment type="caution">
    <text evidence="8">The sequence shown here is derived from an EMBL/GenBank/DDBJ whole genome shotgun (WGS) entry which is preliminary data.</text>
</comment>
<protein>
    <submittedName>
        <fullName evidence="8">Cobalamin biosynthesis protein CobW</fullName>
    </submittedName>
</protein>
<dbReference type="Proteomes" id="UP000266091">
    <property type="component" value="Unassembled WGS sequence"/>
</dbReference>
<accession>A0A401LK24</accession>
<accession>A0A388SD29</accession>
<feature type="domain" description="CobW C-terminal" evidence="7">
    <location>
        <begin position="235"/>
        <end position="327"/>
    </location>
</feature>
<dbReference type="InterPro" id="IPR003495">
    <property type="entry name" value="CobW/HypB/UreG_nucleotide-bd"/>
</dbReference>
<dbReference type="Gene3D" id="3.30.1220.10">
    <property type="entry name" value="CobW-like, C-terminal domain"/>
    <property type="match status" value="1"/>
</dbReference>
<reference evidence="8 9" key="1">
    <citation type="journal article" date="2018" name="Int. J. Syst. Evol. Microbiol.">
        <title>Mesosutterella multiformis gen. nov., sp. nov., a member of the family Sutterellaceae and Sutterella megalosphaeroides sp. nov., isolated from human faeces.</title>
        <authorList>
            <person name="Sakamoto M."/>
            <person name="Ikeyama N."/>
            <person name="Kunihiro T."/>
            <person name="Iino T."/>
            <person name="Yuki M."/>
            <person name="Ohkuma M."/>
        </authorList>
    </citation>
    <scope>NUCLEOTIDE SEQUENCE [LARGE SCALE GENOMIC DNA]</scope>
    <source>
        <strain evidence="8 9">4NBBH2</strain>
    </source>
</reference>
<evidence type="ECO:0000256" key="1">
    <source>
        <dbReference type="ARBA" id="ARBA00022741"/>
    </source>
</evidence>
<dbReference type="PANTHER" id="PTHR13748:SF62">
    <property type="entry name" value="COBW DOMAIN-CONTAINING PROTEIN"/>
    <property type="match status" value="1"/>
</dbReference>
<comment type="similarity">
    <text evidence="4">Belongs to the SIMIBI class G3E GTPase family. ZNG1 subfamily.</text>
</comment>
<dbReference type="SMART" id="SM00833">
    <property type="entry name" value="CobW_C"/>
    <property type="match status" value="1"/>
</dbReference>
<dbReference type="AlphaFoldDB" id="A0A388SD29"/>
<dbReference type="Pfam" id="PF07683">
    <property type="entry name" value="CobW_C"/>
    <property type="match status" value="1"/>
</dbReference>
<dbReference type="OrthoDB" id="9808822at2"/>
<evidence type="ECO:0000313" key="9">
    <source>
        <dbReference type="Proteomes" id="UP000266091"/>
    </source>
</evidence>
<evidence type="ECO:0000256" key="3">
    <source>
        <dbReference type="ARBA" id="ARBA00023186"/>
    </source>
</evidence>
<organism evidence="8 9">
    <name type="scientific">Mesosutterella multiformis</name>
    <dbReference type="NCBI Taxonomy" id="2259133"/>
    <lineage>
        <taxon>Bacteria</taxon>
        <taxon>Pseudomonadati</taxon>
        <taxon>Pseudomonadota</taxon>
        <taxon>Betaproteobacteria</taxon>
        <taxon>Burkholderiales</taxon>
        <taxon>Sutterellaceae</taxon>
        <taxon>Mesosutterella</taxon>
    </lineage>
</organism>
<evidence type="ECO:0000256" key="5">
    <source>
        <dbReference type="ARBA" id="ARBA00045658"/>
    </source>
</evidence>
<name>A0A388SD29_9BURK</name>
<keyword evidence="3" id="KW-0143">Chaperone</keyword>
<sequence>MAESIADTLIPVTIVTGFLGAGKTTLLNRILKEDHHHRIAVIENEYGEAGIDDDLLVHSEAEQIVSMNNGCICCTIRGDLSRILTKLRIQREKGESKFDWVVIETTGLADPGPVAQTFFMDDVVAAFFRLDGVVTVVDAMNGDATLDQQPEAQAQVGFADRILVSKTDLVDEEKAKALEERLRAMNPHADMRRVNMGDCPVDVVIDIQGFNISDVLNVAPDFLTGAHKHHHSDEISSFLYESDRPFDPQRFEHYFMSLLSVYGQDLLRYKGILYLQGADREIVLQGVHMTAGTQAFGPWEGSPKSRIVFIGRNLPKEALIKGLDACLC</sequence>
<dbReference type="InterPro" id="IPR036627">
    <property type="entry name" value="CobW-likC_sf"/>
</dbReference>
<dbReference type="SUPFAM" id="SSF90002">
    <property type="entry name" value="Hypothetical protein YjiA, C-terminal domain"/>
    <property type="match status" value="1"/>
</dbReference>
<evidence type="ECO:0000256" key="2">
    <source>
        <dbReference type="ARBA" id="ARBA00022801"/>
    </source>
</evidence>
<evidence type="ECO:0000259" key="7">
    <source>
        <dbReference type="SMART" id="SM00833"/>
    </source>
</evidence>
<keyword evidence="9" id="KW-1185">Reference proteome</keyword>
<comment type="catalytic activity">
    <reaction evidence="6">
        <text>GTP + H2O = GDP + phosphate + H(+)</text>
        <dbReference type="Rhea" id="RHEA:19669"/>
        <dbReference type="ChEBI" id="CHEBI:15377"/>
        <dbReference type="ChEBI" id="CHEBI:15378"/>
        <dbReference type="ChEBI" id="CHEBI:37565"/>
        <dbReference type="ChEBI" id="CHEBI:43474"/>
        <dbReference type="ChEBI" id="CHEBI:58189"/>
    </reaction>
    <physiologicalReaction direction="left-to-right" evidence="6">
        <dbReference type="Rhea" id="RHEA:19670"/>
    </physiologicalReaction>
</comment>
<keyword evidence="1" id="KW-0547">Nucleotide-binding</keyword>
<keyword evidence="2" id="KW-0378">Hydrolase</keyword>
<comment type="function">
    <text evidence="5">Zinc chaperone that directly transfers zinc cofactor to target proteins, thereby activating them. Zinc is transferred from the CXCC motif in the GTPase domain to the zinc binding site in target proteins in a process requiring GTP hydrolysis.</text>
</comment>
<dbReference type="InterPro" id="IPR051316">
    <property type="entry name" value="Zinc-reg_GTPase_activator"/>
</dbReference>
<proteinExistence type="inferred from homology"/>
<dbReference type="GO" id="GO:0005737">
    <property type="term" value="C:cytoplasm"/>
    <property type="evidence" value="ECO:0007669"/>
    <property type="project" value="TreeGrafter"/>
</dbReference>
<dbReference type="Pfam" id="PF02492">
    <property type="entry name" value="cobW"/>
    <property type="match status" value="1"/>
</dbReference>
<dbReference type="Gene3D" id="3.40.50.300">
    <property type="entry name" value="P-loop containing nucleotide triphosphate hydrolases"/>
    <property type="match status" value="1"/>
</dbReference>
<dbReference type="RefSeq" id="WP_116269726.1">
    <property type="nucleotide sequence ID" value="NZ_BGZJ01000001.1"/>
</dbReference>
<dbReference type="GO" id="GO:0016787">
    <property type="term" value="F:hydrolase activity"/>
    <property type="evidence" value="ECO:0007669"/>
    <property type="project" value="UniProtKB-KW"/>
</dbReference>
<dbReference type="InterPro" id="IPR011629">
    <property type="entry name" value="CobW-like_C"/>
</dbReference>
<dbReference type="CDD" id="cd03112">
    <property type="entry name" value="CobW-like"/>
    <property type="match status" value="1"/>
</dbReference>
<dbReference type="SUPFAM" id="SSF52540">
    <property type="entry name" value="P-loop containing nucleoside triphosphate hydrolases"/>
    <property type="match status" value="1"/>
</dbReference>
<evidence type="ECO:0000313" key="8">
    <source>
        <dbReference type="EMBL" id="GBO93330.1"/>
    </source>
</evidence>
<dbReference type="PANTHER" id="PTHR13748">
    <property type="entry name" value="COBW-RELATED"/>
    <property type="match status" value="1"/>
</dbReference>
<evidence type="ECO:0000256" key="4">
    <source>
        <dbReference type="ARBA" id="ARBA00034320"/>
    </source>
</evidence>
<dbReference type="GO" id="GO:0000166">
    <property type="term" value="F:nucleotide binding"/>
    <property type="evidence" value="ECO:0007669"/>
    <property type="project" value="UniProtKB-KW"/>
</dbReference>
<dbReference type="EMBL" id="BGZJ01000001">
    <property type="protein sequence ID" value="GBO93330.1"/>
    <property type="molecule type" value="Genomic_DNA"/>
</dbReference>
<evidence type="ECO:0000256" key="6">
    <source>
        <dbReference type="ARBA" id="ARBA00049117"/>
    </source>
</evidence>
<gene>
    <name evidence="8" type="ORF">MESMUL_06840</name>
</gene>